<dbReference type="GO" id="GO:0008915">
    <property type="term" value="F:lipid-A-disaccharide synthase activity"/>
    <property type="evidence" value="ECO:0007669"/>
    <property type="project" value="UniProtKB-UniRule"/>
</dbReference>
<evidence type="ECO:0000256" key="2">
    <source>
        <dbReference type="ARBA" id="ARBA00012687"/>
    </source>
</evidence>
<gene>
    <name evidence="11" type="ORF">A2462_07175</name>
</gene>
<keyword evidence="7" id="KW-0808">Transferase</keyword>
<dbReference type="EC" id="2.4.1.182" evidence="2 10"/>
<evidence type="ECO:0000256" key="7">
    <source>
        <dbReference type="ARBA" id="ARBA00022679"/>
    </source>
</evidence>
<dbReference type="EMBL" id="MEUI01000045">
    <property type="protein sequence ID" value="OGC32802.1"/>
    <property type="molecule type" value="Genomic_DNA"/>
</dbReference>
<dbReference type="SUPFAM" id="SSF53756">
    <property type="entry name" value="UDP-Glycosyltransferase/glycogen phosphorylase"/>
    <property type="match status" value="1"/>
</dbReference>
<dbReference type="Pfam" id="PF02684">
    <property type="entry name" value="LpxB"/>
    <property type="match status" value="1"/>
</dbReference>
<dbReference type="Gene3D" id="3.40.50.2000">
    <property type="entry name" value="Glycogen Phosphorylase B"/>
    <property type="match status" value="1"/>
</dbReference>
<dbReference type="InterPro" id="IPR003835">
    <property type="entry name" value="Glyco_trans_19"/>
</dbReference>
<evidence type="ECO:0000256" key="10">
    <source>
        <dbReference type="NCBIfam" id="TIGR00215"/>
    </source>
</evidence>
<evidence type="ECO:0000256" key="8">
    <source>
        <dbReference type="ARBA" id="ARBA00023098"/>
    </source>
</evidence>
<dbReference type="PANTHER" id="PTHR30372:SF4">
    <property type="entry name" value="LIPID-A-DISACCHARIDE SYNTHASE, MITOCHONDRIAL-RELATED"/>
    <property type="match status" value="1"/>
</dbReference>
<name>A0A1F4TJ99_UNCSA</name>
<dbReference type="GO" id="GO:0016020">
    <property type="term" value="C:membrane"/>
    <property type="evidence" value="ECO:0007669"/>
    <property type="project" value="GOC"/>
</dbReference>
<dbReference type="Proteomes" id="UP000177309">
    <property type="component" value="Unassembled WGS sequence"/>
</dbReference>
<comment type="caution">
    <text evidence="11">The sequence shown here is derived from an EMBL/GenBank/DDBJ whole genome shotgun (WGS) entry which is preliminary data.</text>
</comment>
<evidence type="ECO:0000313" key="12">
    <source>
        <dbReference type="Proteomes" id="UP000177309"/>
    </source>
</evidence>
<comment type="catalytic activity">
    <reaction evidence="9">
        <text>a lipid X + a UDP-2-N,3-O-bis[(3R)-3-hydroxyacyl]-alpha-D-glucosamine = a lipid A disaccharide + UDP + H(+)</text>
        <dbReference type="Rhea" id="RHEA:67828"/>
        <dbReference type="ChEBI" id="CHEBI:15378"/>
        <dbReference type="ChEBI" id="CHEBI:58223"/>
        <dbReference type="ChEBI" id="CHEBI:137748"/>
        <dbReference type="ChEBI" id="CHEBI:176338"/>
        <dbReference type="ChEBI" id="CHEBI:176343"/>
        <dbReference type="EC" id="2.4.1.182"/>
    </reaction>
</comment>
<accession>A0A1F4TJ99</accession>
<keyword evidence="5" id="KW-0441">Lipid A biosynthesis</keyword>
<evidence type="ECO:0000256" key="6">
    <source>
        <dbReference type="ARBA" id="ARBA00022676"/>
    </source>
</evidence>
<evidence type="ECO:0000256" key="1">
    <source>
        <dbReference type="ARBA" id="ARBA00002056"/>
    </source>
</evidence>
<dbReference type="PANTHER" id="PTHR30372">
    <property type="entry name" value="LIPID-A-DISACCHARIDE SYNTHASE"/>
    <property type="match status" value="1"/>
</dbReference>
<comment type="function">
    <text evidence="1">Condensation of UDP-2,3-diacylglucosamine and 2,3-diacylglucosamine-1-phosphate to form lipid A disaccharide, a precursor of lipid A, a phosphorylated glycolipid that anchors the lipopolysaccharide to the outer membrane of the cell.</text>
</comment>
<evidence type="ECO:0000256" key="4">
    <source>
        <dbReference type="ARBA" id="ARBA00022516"/>
    </source>
</evidence>
<protein>
    <recommendedName>
        <fullName evidence="3 10">Lipid-A-disaccharide synthase</fullName>
        <ecNumber evidence="2 10">2.4.1.182</ecNumber>
    </recommendedName>
</protein>
<evidence type="ECO:0000256" key="9">
    <source>
        <dbReference type="ARBA" id="ARBA00048975"/>
    </source>
</evidence>
<evidence type="ECO:0000256" key="3">
    <source>
        <dbReference type="ARBA" id="ARBA00020902"/>
    </source>
</evidence>
<keyword evidence="4" id="KW-0444">Lipid biosynthesis</keyword>
<keyword evidence="8" id="KW-0443">Lipid metabolism</keyword>
<dbReference type="AlphaFoldDB" id="A0A1F4TJ99"/>
<organism evidence="11 12">
    <name type="scientific">candidate division WOR-1 bacterium RIFOXYC2_FULL_41_25</name>
    <dbReference type="NCBI Taxonomy" id="1802586"/>
    <lineage>
        <taxon>Bacteria</taxon>
        <taxon>Bacillati</taxon>
        <taxon>Saganbacteria</taxon>
    </lineage>
</organism>
<proteinExistence type="predicted"/>
<keyword evidence="6" id="KW-0328">Glycosyltransferase</keyword>
<sequence length="371" mass="40287">MMKIMISAGEVSGDVHGTYLVRELKKLDPNIHFFGLGSEKLLAEGVDIKVDISKRGTIGIFEALPNILPVYLAYRKMVALMKQERPDLLILVDSQGINMPLAKAAKKLGIKTVYYIAPQEWLWGTAKGVKKVAATIDLIISIFKKEHAIYKQAGANSVYFGHPLIDIVKAAAKKTAHPVIALCPGSRSQEIKGLLPILLQTGEKIKAAIPNAEFVIPAASTTMIKKIFSYISEDFRPMAVVGQTYDILAGADLAICASGTINLEASLLGVPNIMVYKLSPLTYFVGKYILKIGEKMPYFSMPNILLEQKAIPELVMAAANPKTIANEALGILQDPEKQQAIRAALSTLKDKLGDPGVVARAAKSILEFSTK</sequence>
<evidence type="ECO:0000313" key="11">
    <source>
        <dbReference type="EMBL" id="OGC32802.1"/>
    </source>
</evidence>
<dbReference type="GO" id="GO:0005543">
    <property type="term" value="F:phospholipid binding"/>
    <property type="evidence" value="ECO:0007669"/>
    <property type="project" value="TreeGrafter"/>
</dbReference>
<dbReference type="NCBIfam" id="TIGR00215">
    <property type="entry name" value="lpxB"/>
    <property type="match status" value="1"/>
</dbReference>
<evidence type="ECO:0000256" key="5">
    <source>
        <dbReference type="ARBA" id="ARBA00022556"/>
    </source>
</evidence>
<reference evidence="11 12" key="1">
    <citation type="journal article" date="2016" name="Nat. Commun.">
        <title>Thousands of microbial genomes shed light on interconnected biogeochemical processes in an aquifer system.</title>
        <authorList>
            <person name="Anantharaman K."/>
            <person name="Brown C.T."/>
            <person name="Hug L.A."/>
            <person name="Sharon I."/>
            <person name="Castelle C.J."/>
            <person name="Probst A.J."/>
            <person name="Thomas B.C."/>
            <person name="Singh A."/>
            <person name="Wilkins M.J."/>
            <person name="Karaoz U."/>
            <person name="Brodie E.L."/>
            <person name="Williams K.H."/>
            <person name="Hubbard S.S."/>
            <person name="Banfield J.F."/>
        </authorList>
    </citation>
    <scope>NUCLEOTIDE SEQUENCE [LARGE SCALE GENOMIC DNA]</scope>
</reference>
<dbReference type="GO" id="GO:0009245">
    <property type="term" value="P:lipid A biosynthetic process"/>
    <property type="evidence" value="ECO:0007669"/>
    <property type="project" value="UniProtKB-UniRule"/>
</dbReference>